<name>A0AAD5N339_PARTN</name>
<organism evidence="1 2">
    <name type="scientific">Parelaphostrongylus tenuis</name>
    <name type="common">Meningeal worm</name>
    <dbReference type="NCBI Taxonomy" id="148309"/>
    <lineage>
        <taxon>Eukaryota</taxon>
        <taxon>Metazoa</taxon>
        <taxon>Ecdysozoa</taxon>
        <taxon>Nematoda</taxon>
        <taxon>Chromadorea</taxon>
        <taxon>Rhabditida</taxon>
        <taxon>Rhabditina</taxon>
        <taxon>Rhabditomorpha</taxon>
        <taxon>Strongyloidea</taxon>
        <taxon>Metastrongylidae</taxon>
        <taxon>Parelaphostrongylus</taxon>
    </lineage>
</organism>
<proteinExistence type="predicted"/>
<gene>
    <name evidence="1" type="ORF">KIN20_017432</name>
</gene>
<comment type="caution">
    <text evidence="1">The sequence shown here is derived from an EMBL/GenBank/DDBJ whole genome shotgun (WGS) entry which is preliminary data.</text>
</comment>
<protein>
    <submittedName>
        <fullName evidence="1">Uncharacterized protein</fullName>
    </submittedName>
</protein>
<keyword evidence="2" id="KW-1185">Reference proteome</keyword>
<accession>A0AAD5N339</accession>
<evidence type="ECO:0000313" key="2">
    <source>
        <dbReference type="Proteomes" id="UP001196413"/>
    </source>
</evidence>
<evidence type="ECO:0000313" key="1">
    <source>
        <dbReference type="EMBL" id="KAJ1358879.1"/>
    </source>
</evidence>
<dbReference type="EMBL" id="JAHQIW010003504">
    <property type="protein sequence ID" value="KAJ1358879.1"/>
    <property type="molecule type" value="Genomic_DNA"/>
</dbReference>
<dbReference type="AlphaFoldDB" id="A0AAD5N339"/>
<reference evidence="1" key="1">
    <citation type="submission" date="2021-06" db="EMBL/GenBank/DDBJ databases">
        <title>Parelaphostrongylus tenuis whole genome reference sequence.</title>
        <authorList>
            <person name="Garwood T.J."/>
            <person name="Larsen P.A."/>
            <person name="Fountain-Jones N.M."/>
            <person name="Garbe J.R."/>
            <person name="Macchietto M.G."/>
            <person name="Kania S.A."/>
            <person name="Gerhold R.W."/>
            <person name="Richards J.E."/>
            <person name="Wolf T.M."/>
        </authorList>
    </citation>
    <scope>NUCLEOTIDE SEQUENCE</scope>
    <source>
        <strain evidence="1">MNPRO001-30</strain>
        <tissue evidence="1">Meninges</tissue>
    </source>
</reference>
<sequence length="67" mass="7965">MRMGFVAQLKHLYRMLKTWIVNINVLSDTRREWKRATLLKSTDLKPAIVYRTVKRFKETGGIDEKIV</sequence>
<dbReference type="Proteomes" id="UP001196413">
    <property type="component" value="Unassembled WGS sequence"/>
</dbReference>